<proteinExistence type="predicted"/>
<name>A0AAE8YTR3_9CAUD</name>
<organism evidence="1 2">
    <name type="scientific">Bacillus phage vB_BanS_Sophrita</name>
    <dbReference type="NCBI Taxonomy" id="2894790"/>
    <lineage>
        <taxon>Viruses</taxon>
        <taxon>Duplodnaviria</taxon>
        <taxon>Heunggongvirae</taxon>
        <taxon>Uroviricota</taxon>
        <taxon>Caudoviricetes</taxon>
        <taxon>Joanripponvirinae</taxon>
        <taxon>Sophritavirus</taxon>
        <taxon>Sophritavirus sophrita</taxon>
    </lineage>
</organism>
<protein>
    <submittedName>
        <fullName evidence="1">Uncharacterized protein</fullName>
    </submittedName>
</protein>
<dbReference type="Proteomes" id="UP000827460">
    <property type="component" value="Segment"/>
</dbReference>
<sequence length="130" mass="15256">MNVAEIINKVEMLEDGMKRTSNAITLGLVAGSPQHVIDGLLNDYKRYSAEYYRFMQTKVEIDNGLREVIQITWDGSFYRDVIQNRGTGEYHVSYTNNIKWAKVFTDEKELQTAIEHVKKENYEYKLLKKR</sequence>
<keyword evidence="2" id="KW-1185">Reference proteome</keyword>
<gene>
    <name evidence="1" type="ORF">SOPHRITA_62</name>
</gene>
<evidence type="ECO:0000313" key="2">
    <source>
        <dbReference type="Proteomes" id="UP000827460"/>
    </source>
</evidence>
<reference evidence="1" key="1">
    <citation type="submission" date="2021-10" db="EMBL/GenBank/DDBJ databases">
        <authorList>
            <person name="Lavering E.D."/>
            <person name="James R."/>
            <person name="Fairholm J.D."/>
            <person name="Ogilvie B.H."/>
            <person name="Thurgood T.L."/>
            <person name="Robison R.A."/>
            <person name="Grose J.H."/>
        </authorList>
    </citation>
    <scope>NUCLEOTIDE SEQUENCE</scope>
</reference>
<evidence type="ECO:0000313" key="1">
    <source>
        <dbReference type="EMBL" id="UGO50653.1"/>
    </source>
</evidence>
<dbReference type="EMBL" id="OK499991">
    <property type="protein sequence ID" value="UGO50653.1"/>
    <property type="molecule type" value="Genomic_DNA"/>
</dbReference>
<accession>A0AAE8YTR3</accession>